<dbReference type="Pfam" id="PF10343">
    <property type="entry name" value="Q_salvage"/>
    <property type="match status" value="1"/>
</dbReference>
<evidence type="ECO:0000313" key="2">
    <source>
        <dbReference type="EMBL" id="RKP37434.1"/>
    </source>
</evidence>
<proteinExistence type="inferred from homology"/>
<dbReference type="InterPro" id="IPR019438">
    <property type="entry name" value="Q_salvage"/>
</dbReference>
<dbReference type="Proteomes" id="UP000268162">
    <property type="component" value="Unassembled WGS sequence"/>
</dbReference>
<keyword evidence="3" id="KW-1185">Reference proteome</keyword>
<dbReference type="PANTHER" id="PTHR21314">
    <property type="entry name" value="QUEUOSINE 5'-PHOSPHATE N-GLYCOSYLASE_HYDROLASE-RELATED"/>
    <property type="match status" value="1"/>
</dbReference>
<comment type="function">
    <text evidence="1">Catalyzes the hydrolysis of queuosine 5'-phosphate, releasing the nucleobase queuine (q). Is required for salvage of queuine from exogenous queuosine (Q) that is imported and then converted to queuosine 5'-phosphate intracellularly.</text>
</comment>
<protein>
    <recommendedName>
        <fullName evidence="1">Queuosine 5'-phosphate N-glycosylase/hydrolase</fullName>
        <ecNumber evidence="1">3.2.2.-</ecNumber>
    </recommendedName>
    <alternativeName>
        <fullName evidence="1">Queuosine-nucleotide N-glycosylase/hydrolase</fullName>
    </alternativeName>
</protein>
<evidence type="ECO:0000256" key="1">
    <source>
        <dbReference type="RuleBase" id="RU365002"/>
    </source>
</evidence>
<sequence length="374" mass="41297">MSGPVETTYTYPELVRSSCRYLVEQSPDVVQIDSTAIDRFLDSINVERFAKLCKGWIAFPLKFDTPEDEVTLVALIDLLNFGSGYRKELHAATGRGASDTILFGCMGLYLSGSAASSAASPLSAEALTQLHLADVASVFGIPLLGPEEPHPTIPGLTLSQPSPLRELVQKLTDTMVETGRILKAGGYRSLGQFILEATKKPDHAPVHWRPSVADLVGKLVTTFPAFQDYKLSEQHDIYLIKRAQLLVADLNERFKKPESPVFAHFDFPDVPALTVFADNVLPTVLGHLGILRITSSSLQTSINALEPISEDNMWILRAAAVQACELDPQSADHISHLAREMQHATVLDHYLWHVGKDPEIRNIPRLVYKDTVFF</sequence>
<reference evidence="3" key="1">
    <citation type="journal article" date="2018" name="Nat. Microbiol.">
        <title>Leveraging single-cell genomics to expand the fungal tree of life.</title>
        <authorList>
            <person name="Ahrendt S.R."/>
            <person name="Quandt C.A."/>
            <person name="Ciobanu D."/>
            <person name="Clum A."/>
            <person name="Salamov A."/>
            <person name="Andreopoulos B."/>
            <person name="Cheng J.F."/>
            <person name="Woyke T."/>
            <person name="Pelin A."/>
            <person name="Henrissat B."/>
            <person name="Reynolds N.K."/>
            <person name="Benny G.L."/>
            <person name="Smith M.E."/>
            <person name="James T.Y."/>
            <person name="Grigoriev I.V."/>
        </authorList>
    </citation>
    <scope>NUCLEOTIDE SEQUENCE [LARGE SCALE GENOMIC DNA]</scope>
    <source>
        <strain evidence="3">RSA 468</strain>
    </source>
</reference>
<name>A0A4P9ZV26_9FUNG</name>
<dbReference type="EC" id="3.2.2.-" evidence="1"/>
<comment type="similarity">
    <text evidence="1">Belongs to the QNG1 protein family.</text>
</comment>
<dbReference type="GO" id="GO:0016787">
    <property type="term" value="F:hydrolase activity"/>
    <property type="evidence" value="ECO:0007669"/>
    <property type="project" value="UniProtKB-KW"/>
</dbReference>
<dbReference type="EMBL" id="ML002495">
    <property type="protein sequence ID" value="RKP37434.1"/>
    <property type="molecule type" value="Genomic_DNA"/>
</dbReference>
<organism evidence="2 3">
    <name type="scientific">Dimargaris cristalligena</name>
    <dbReference type="NCBI Taxonomy" id="215637"/>
    <lineage>
        <taxon>Eukaryota</taxon>
        <taxon>Fungi</taxon>
        <taxon>Fungi incertae sedis</taxon>
        <taxon>Zoopagomycota</taxon>
        <taxon>Kickxellomycotina</taxon>
        <taxon>Dimargaritomycetes</taxon>
        <taxon>Dimargaritales</taxon>
        <taxon>Dimargaritaceae</taxon>
        <taxon>Dimargaris</taxon>
    </lineage>
</organism>
<keyword evidence="1" id="KW-0378">Hydrolase</keyword>
<gene>
    <name evidence="2" type="ORF">BJ085DRAFT_22330</name>
</gene>
<dbReference type="PANTHER" id="PTHR21314:SF1">
    <property type="entry name" value="QUEUOSINE SALVAGE PROTEIN"/>
    <property type="match status" value="1"/>
</dbReference>
<evidence type="ECO:0000313" key="3">
    <source>
        <dbReference type="Proteomes" id="UP000268162"/>
    </source>
</evidence>
<comment type="catalytic activity">
    <reaction evidence="1">
        <text>queuosine 5'-phosphate + H2O = queuine + D-ribose 5-phosphate</text>
        <dbReference type="Rhea" id="RHEA:75387"/>
        <dbReference type="ChEBI" id="CHEBI:15377"/>
        <dbReference type="ChEBI" id="CHEBI:17433"/>
        <dbReference type="ChEBI" id="CHEBI:78346"/>
        <dbReference type="ChEBI" id="CHEBI:194371"/>
    </reaction>
    <physiologicalReaction direction="left-to-right" evidence="1">
        <dbReference type="Rhea" id="RHEA:75388"/>
    </physiologicalReaction>
</comment>
<dbReference type="AlphaFoldDB" id="A0A4P9ZV26"/>
<accession>A0A4P9ZV26</accession>
<dbReference type="GO" id="GO:0006400">
    <property type="term" value="P:tRNA modification"/>
    <property type="evidence" value="ECO:0007669"/>
    <property type="project" value="TreeGrafter"/>
</dbReference>